<dbReference type="EMBL" id="JAATIQ010000066">
    <property type="protein sequence ID" value="KAF4389885.1"/>
    <property type="molecule type" value="Genomic_DNA"/>
</dbReference>
<dbReference type="PANTHER" id="PTHR34045:SF3">
    <property type="entry name" value="PROTEIN LAZY 4"/>
    <property type="match status" value="1"/>
</dbReference>
<dbReference type="PANTHER" id="PTHR34045">
    <property type="entry name" value="OS03G0406300 PROTEIN"/>
    <property type="match status" value="1"/>
</dbReference>
<accession>A0A7J6H446</accession>
<name>A0A7J6H446_CANSA</name>
<comment type="similarity">
    <text evidence="2">Belongs to the LAZY family.</text>
</comment>
<comment type="caution">
    <text evidence="4">The sequence shown here is derived from an EMBL/GenBank/DDBJ whole genome shotgun (WGS) entry which is preliminary data.</text>
</comment>
<evidence type="ECO:0000256" key="3">
    <source>
        <dbReference type="SAM" id="MobiDB-lite"/>
    </source>
</evidence>
<proteinExistence type="inferred from homology"/>
<reference evidence="4 5" key="1">
    <citation type="journal article" date="2020" name="bioRxiv">
        <title>Sequence and annotation of 42 cannabis genomes reveals extensive copy number variation in cannabinoid synthesis and pathogen resistance genes.</title>
        <authorList>
            <person name="Mckernan K.J."/>
            <person name="Helbert Y."/>
            <person name="Kane L.T."/>
            <person name="Ebling H."/>
            <person name="Zhang L."/>
            <person name="Liu B."/>
            <person name="Eaton Z."/>
            <person name="Mclaughlin S."/>
            <person name="Kingan S."/>
            <person name="Baybayan P."/>
            <person name="Concepcion G."/>
            <person name="Jordan M."/>
            <person name="Riva A."/>
            <person name="Barbazuk W."/>
            <person name="Harkins T."/>
        </authorList>
    </citation>
    <scope>NUCLEOTIDE SEQUENCE [LARGE SCALE GENOMIC DNA]</scope>
    <source>
        <strain evidence="5">cv. Jamaican Lion 4</strain>
        <tissue evidence="4">Leaf</tissue>
    </source>
</reference>
<organism evidence="4 5">
    <name type="scientific">Cannabis sativa</name>
    <name type="common">Hemp</name>
    <name type="synonym">Marijuana</name>
    <dbReference type="NCBI Taxonomy" id="3483"/>
    <lineage>
        <taxon>Eukaryota</taxon>
        <taxon>Viridiplantae</taxon>
        <taxon>Streptophyta</taxon>
        <taxon>Embryophyta</taxon>
        <taxon>Tracheophyta</taxon>
        <taxon>Spermatophyta</taxon>
        <taxon>Magnoliopsida</taxon>
        <taxon>eudicotyledons</taxon>
        <taxon>Gunneridae</taxon>
        <taxon>Pentapetalae</taxon>
        <taxon>rosids</taxon>
        <taxon>fabids</taxon>
        <taxon>Rosales</taxon>
        <taxon>Cannabaceae</taxon>
        <taxon>Cannabis</taxon>
    </lineage>
</organism>
<dbReference type="AlphaFoldDB" id="A0A7J6H446"/>
<gene>
    <name evidence="4" type="ORF">G4B88_024166</name>
</gene>
<dbReference type="Proteomes" id="UP000583929">
    <property type="component" value="Unassembled WGS sequence"/>
</dbReference>
<protein>
    <submittedName>
        <fullName evidence="4">Uncharacterized protein</fullName>
    </submittedName>
</protein>
<evidence type="ECO:0000256" key="2">
    <source>
        <dbReference type="ARBA" id="ARBA00024198"/>
    </source>
</evidence>
<feature type="region of interest" description="Disordered" evidence="3">
    <location>
        <begin position="127"/>
        <end position="157"/>
    </location>
</feature>
<keyword evidence="1" id="KW-0341">Growth regulation</keyword>
<dbReference type="GO" id="GO:0040008">
    <property type="term" value="P:regulation of growth"/>
    <property type="evidence" value="ECO:0007669"/>
    <property type="project" value="InterPro"/>
</dbReference>
<keyword evidence="5" id="KW-1185">Reference proteome</keyword>
<dbReference type="InterPro" id="IPR044683">
    <property type="entry name" value="LAZY"/>
</dbReference>
<feature type="compositionally biased region" description="Basic and acidic residues" evidence="3">
    <location>
        <begin position="127"/>
        <end position="140"/>
    </location>
</feature>
<evidence type="ECO:0000313" key="5">
    <source>
        <dbReference type="Proteomes" id="UP000583929"/>
    </source>
</evidence>
<evidence type="ECO:0000256" key="1">
    <source>
        <dbReference type="ARBA" id="ARBA00022604"/>
    </source>
</evidence>
<dbReference type="GO" id="GO:0009630">
    <property type="term" value="P:gravitropism"/>
    <property type="evidence" value="ECO:0007669"/>
    <property type="project" value="InterPro"/>
</dbReference>
<sequence>MHDKEAAAGATGDHPSLERFLSRQSQSILELCKSTSNNTSGTTLALNRGKDVTTDNTTKNAIVGKKSFSFLLKKIFVCSSGFPNSPPTPKSPTSEQRMEKILRAILHKKIYPQGSSNPSLSMKKYIENRHNEDDLTDEQKNAVLNGSKWVKTDSECN</sequence>
<evidence type="ECO:0000313" key="4">
    <source>
        <dbReference type="EMBL" id="KAF4389885.1"/>
    </source>
</evidence>